<feature type="domain" description="CBM21" evidence="2">
    <location>
        <begin position="308"/>
        <end position="455"/>
    </location>
</feature>
<feature type="compositionally biased region" description="Low complexity" evidence="1">
    <location>
        <begin position="664"/>
        <end position="683"/>
    </location>
</feature>
<feature type="compositionally biased region" description="Low complexity" evidence="1">
    <location>
        <begin position="927"/>
        <end position="948"/>
    </location>
</feature>
<dbReference type="GO" id="GO:0000164">
    <property type="term" value="C:protein phosphatase type 1 complex"/>
    <property type="evidence" value="ECO:0007669"/>
    <property type="project" value="TreeGrafter"/>
</dbReference>
<dbReference type="PANTHER" id="PTHR12307">
    <property type="entry name" value="PROTEIN PHOSPHATASE 1 REGULATORY SUBUNIT"/>
    <property type="match status" value="1"/>
</dbReference>
<feature type="region of interest" description="Disordered" evidence="1">
    <location>
        <begin position="813"/>
        <end position="882"/>
    </location>
</feature>
<feature type="region of interest" description="Disordered" evidence="1">
    <location>
        <begin position="927"/>
        <end position="965"/>
    </location>
</feature>
<feature type="compositionally biased region" description="Gly residues" evidence="1">
    <location>
        <begin position="949"/>
        <end position="965"/>
    </location>
</feature>
<dbReference type="Proteomes" id="UP000559027">
    <property type="component" value="Unassembled WGS sequence"/>
</dbReference>
<gene>
    <name evidence="3" type="ORF">D9756_006302</name>
</gene>
<feature type="region of interest" description="Disordered" evidence="1">
    <location>
        <begin position="712"/>
        <end position="786"/>
    </location>
</feature>
<feature type="compositionally biased region" description="Polar residues" evidence="1">
    <location>
        <begin position="496"/>
        <end position="511"/>
    </location>
</feature>
<keyword evidence="4" id="KW-1185">Reference proteome</keyword>
<accession>A0A8H5D2A4</accession>
<evidence type="ECO:0000313" key="4">
    <source>
        <dbReference type="Proteomes" id="UP000559027"/>
    </source>
</evidence>
<dbReference type="EMBL" id="JAACJO010000011">
    <property type="protein sequence ID" value="KAF5352337.1"/>
    <property type="molecule type" value="Genomic_DNA"/>
</dbReference>
<feature type="compositionally biased region" description="Polar residues" evidence="1">
    <location>
        <begin position="773"/>
        <end position="782"/>
    </location>
</feature>
<feature type="region of interest" description="Disordered" evidence="1">
    <location>
        <begin position="456"/>
        <end position="511"/>
    </location>
</feature>
<feature type="region of interest" description="Disordered" evidence="1">
    <location>
        <begin position="530"/>
        <end position="690"/>
    </location>
</feature>
<feature type="compositionally biased region" description="Polar residues" evidence="1">
    <location>
        <begin position="22"/>
        <end position="32"/>
    </location>
</feature>
<evidence type="ECO:0000259" key="2">
    <source>
        <dbReference type="PROSITE" id="PS51159"/>
    </source>
</evidence>
<feature type="compositionally biased region" description="Acidic residues" evidence="1">
    <location>
        <begin position="594"/>
        <end position="605"/>
    </location>
</feature>
<dbReference type="PROSITE" id="PS51159">
    <property type="entry name" value="CBM21"/>
    <property type="match status" value="1"/>
</dbReference>
<feature type="compositionally biased region" description="Basic residues" evidence="1">
    <location>
        <begin position="279"/>
        <end position="289"/>
    </location>
</feature>
<feature type="region of interest" description="Disordered" evidence="1">
    <location>
        <begin position="1"/>
        <end position="216"/>
    </location>
</feature>
<proteinExistence type="predicted"/>
<feature type="compositionally biased region" description="Low complexity" evidence="1">
    <location>
        <begin position="530"/>
        <end position="565"/>
    </location>
</feature>
<reference evidence="3 4" key="1">
    <citation type="journal article" date="2020" name="ISME J.">
        <title>Uncovering the hidden diversity of litter-decomposition mechanisms in mushroom-forming fungi.</title>
        <authorList>
            <person name="Floudas D."/>
            <person name="Bentzer J."/>
            <person name="Ahren D."/>
            <person name="Johansson T."/>
            <person name="Persson P."/>
            <person name="Tunlid A."/>
        </authorList>
    </citation>
    <scope>NUCLEOTIDE SEQUENCE [LARGE SCALE GENOMIC DNA]</scope>
    <source>
        <strain evidence="3 4">CBS 146.42</strain>
    </source>
</reference>
<dbReference type="InterPro" id="IPR038175">
    <property type="entry name" value="CBM21_dom_sf"/>
</dbReference>
<dbReference type="AlphaFoldDB" id="A0A8H5D2A4"/>
<evidence type="ECO:0000256" key="1">
    <source>
        <dbReference type="SAM" id="MobiDB-lite"/>
    </source>
</evidence>
<dbReference type="Gene3D" id="2.60.40.2440">
    <property type="entry name" value="Carbohydrate binding type-21 domain"/>
    <property type="match status" value="1"/>
</dbReference>
<sequence length="965" mass="101259">MAALMPSAAPSFSGRTGHRRSYTTTTAFSTERTGPGAFASLGALPRRRPQQKKTVFSLDGNDDDDQSPDDSHDRDDDVLDNIPPALRLKPNNSFRLSISTTTEDDAPPLRTKQPSPTKISTTANIPFPRSSPLSSPAPSAESTPPLTRPTVTRTTSTPILLSNGKPLKPSLKSSSSSPHIPFPPQQQPPNHLRSRSAPSTPLLEHPPSPIIHKNVHFPNEEGGLATVRVFSRSAKPASLLTKPNGEDTETETEGELSTGSSGIIRGASAMSLPFPKSPLGHHHHHHHHQHEIDWTESSSVPMKDPPLHANIFLESLTYTPKSTFGAPQGLSGALLVRNIAYEKQVAVRFTLDDWQTTSEVSARHVTSLHALPATFPALSQSLTYGDVAQAVSSTSAAGASGVPQWDRFGFTIKLEDYAANLSKRKMYLVARYIANPATGPVESWDNNMGRNYKVAFKDTTPAPAPPSSSSSTTSNLPARGRVFAVSSPPSFGPVMTPTTAMSSQPSSQHAQLVAQTTLLRLKKLNLRNYAAPSSTPASSSMIGPASSVGAPSSSVASMSSASSSVGDREAFSSGGQGMEAGVERVPPVAQDKEENGEESETSSDEESLKTPTTIGGDVRSRSRTPSPPMVSGQSQEFCFPTASSSSTTTKAKITSDPIPVLTFSSSSSPSSSNSSSASSSAESIPAIGGLMPMDIRHHSKRGQLSPLNLEMGTSPPFSTLPEFGASGHGHGSAGLAKRREMIHGHHVHDRSVSYPAGSRSRPTTTTPSFDDITPTQNNTSNGDAEGTYFPWNLNGLAPTPKSPEEVKKMLAGIREKSTSSPVRKGASVSPTGSGRTSPVKRGGSPVKVVLEQQVEGGVVSPQPRRDWSKVGASGWNSSLVAPRASPIPVTTSISDTATATAVEDAAKPASGNSDSIYQAVVRQWCFAQGPSPVGSPQQSSAAAPRYRGPGAGAGKGDGAGAGLAV</sequence>
<evidence type="ECO:0000313" key="3">
    <source>
        <dbReference type="EMBL" id="KAF5352337.1"/>
    </source>
</evidence>
<dbReference type="OrthoDB" id="1881at2759"/>
<dbReference type="PANTHER" id="PTHR12307:SF36">
    <property type="entry name" value="GLYCOGEN-BINDING SUBUNIT 76A"/>
    <property type="match status" value="1"/>
</dbReference>
<feature type="compositionally biased region" description="Low complexity" evidence="1">
    <location>
        <begin position="758"/>
        <end position="768"/>
    </location>
</feature>
<protein>
    <recommendedName>
        <fullName evidence="2">CBM21 domain-containing protein</fullName>
    </recommendedName>
</protein>
<feature type="compositionally biased region" description="Low complexity" evidence="1">
    <location>
        <begin position="128"/>
        <end position="179"/>
    </location>
</feature>
<feature type="compositionally biased region" description="Low complexity" evidence="1">
    <location>
        <begin position="846"/>
        <end position="859"/>
    </location>
</feature>
<organism evidence="3 4">
    <name type="scientific">Leucocoprinus leucothites</name>
    <dbReference type="NCBI Taxonomy" id="201217"/>
    <lineage>
        <taxon>Eukaryota</taxon>
        <taxon>Fungi</taxon>
        <taxon>Dikarya</taxon>
        <taxon>Basidiomycota</taxon>
        <taxon>Agaricomycotina</taxon>
        <taxon>Agaricomycetes</taxon>
        <taxon>Agaricomycetidae</taxon>
        <taxon>Agaricales</taxon>
        <taxon>Agaricineae</taxon>
        <taxon>Agaricaceae</taxon>
        <taxon>Leucocoprinus</taxon>
    </lineage>
</organism>
<dbReference type="GO" id="GO:0005979">
    <property type="term" value="P:regulation of glycogen biosynthetic process"/>
    <property type="evidence" value="ECO:0007669"/>
    <property type="project" value="TreeGrafter"/>
</dbReference>
<comment type="caution">
    <text evidence="3">The sequence shown here is derived from an EMBL/GenBank/DDBJ whole genome shotgun (WGS) entry which is preliminary data.</text>
</comment>
<dbReference type="InterPro" id="IPR050782">
    <property type="entry name" value="PP1_regulatory_subunit_3"/>
</dbReference>
<feature type="compositionally biased region" description="Polar residues" evidence="1">
    <location>
        <begin position="112"/>
        <end position="124"/>
    </location>
</feature>
<dbReference type="GO" id="GO:0008157">
    <property type="term" value="F:protein phosphatase 1 binding"/>
    <property type="evidence" value="ECO:0007669"/>
    <property type="project" value="TreeGrafter"/>
</dbReference>
<name>A0A8H5D2A4_9AGAR</name>
<feature type="compositionally biased region" description="Polar residues" evidence="1">
    <location>
        <begin position="90"/>
        <end position="101"/>
    </location>
</feature>
<dbReference type="Pfam" id="PF03370">
    <property type="entry name" value="CBM_21"/>
    <property type="match status" value="1"/>
</dbReference>
<dbReference type="InterPro" id="IPR005036">
    <property type="entry name" value="CBM21_dom"/>
</dbReference>
<feature type="region of interest" description="Disordered" evidence="1">
    <location>
        <begin position="237"/>
        <end position="299"/>
    </location>
</feature>
<dbReference type="GO" id="GO:2001069">
    <property type="term" value="F:glycogen binding"/>
    <property type="evidence" value="ECO:0007669"/>
    <property type="project" value="TreeGrafter"/>
</dbReference>
<feature type="compositionally biased region" description="Low complexity" evidence="1">
    <location>
        <begin position="641"/>
        <end position="655"/>
    </location>
</feature>